<accession>A0A2B4T0K2</accession>
<comment type="caution">
    <text evidence="8">The sequence shown here is derived from an EMBL/GenBank/DDBJ whole genome shotgun (WGS) entry which is preliminary data.</text>
</comment>
<comment type="function">
    <text evidence="5">Regulatory subunit of S-adenosylmethionine synthetase 2, an enzyme that catalyzes the formation of S-adenosylmethionine from methionine and ATP. Regulates MAT2A catalytic activity by changing its kinetic properties, increasing its affinity for L-methionine. Can bind NADP (in vitro).</text>
</comment>
<dbReference type="CDD" id="cd05254">
    <property type="entry name" value="dTDP_HR_like_SDR_e"/>
    <property type="match status" value="1"/>
</dbReference>
<dbReference type="GO" id="GO:0048269">
    <property type="term" value="C:methionine adenosyltransferase complex"/>
    <property type="evidence" value="ECO:0007669"/>
    <property type="project" value="TreeGrafter"/>
</dbReference>
<proteinExistence type="inferred from homology"/>
<evidence type="ECO:0000256" key="5">
    <source>
        <dbReference type="ARBA" id="ARBA00045998"/>
    </source>
</evidence>
<comment type="similarity">
    <text evidence="2">Belongs to the dTDP-4-dehydrorhamnose reductase family. MAT2B subfamily.</text>
</comment>
<comment type="subunit">
    <text evidence="6">Heterotrimer; composed of a catalytic MAT2A homodimer that binds one regulatory MAT2B chain. Heterohexamer; composed of a central, catalytic MAT2A homotetramer flanked on either side by a regulatory MAT2B chain. NADP binding increases the affinity for MAT2A.</text>
</comment>
<dbReference type="InterPro" id="IPR029903">
    <property type="entry name" value="RmlD-like-bd"/>
</dbReference>
<dbReference type="InterPro" id="IPR005913">
    <property type="entry name" value="dTDP_dehydrorham_reduct"/>
</dbReference>
<sequence>MAAKQRVIITGASGLLGRAIMKQFLKSEKWEVLGLAHSRAAGALKKVDLLDFDESKRVVSEFKPHVLIHAAAERRPDVVENDEETCTKMNVAVTKALVEAINELNSDRETPDHFMLYISTDYVFDGTNPPYKPQDQANPLNKYGKSKLEGEQVMHYRDGGILRVPILYGDVEYLKESAVTVLFDAVKQEEKPAIIDDYQIRYPTLVDDVAAVCKFIAEKHITDHTMTGIWHWSSTEAMSKYSMACHMAEIFDLPHSHLTANPNPPTGTPRPHNTALECSRLETMMQDGGASMRTPFKQAIKRCLQPFV</sequence>
<name>A0A2B4T0K2_STYPI</name>
<dbReference type="Gene3D" id="3.40.50.720">
    <property type="entry name" value="NAD(P)-binding Rossmann-like Domain"/>
    <property type="match status" value="1"/>
</dbReference>
<evidence type="ECO:0000256" key="4">
    <source>
        <dbReference type="ARBA" id="ARBA00029977"/>
    </source>
</evidence>
<dbReference type="GO" id="GO:0016740">
    <property type="term" value="F:transferase activity"/>
    <property type="evidence" value="ECO:0007669"/>
    <property type="project" value="UniProtKB-KW"/>
</dbReference>
<dbReference type="PANTHER" id="PTHR10491:SF4">
    <property type="entry name" value="METHIONINE ADENOSYLTRANSFERASE 2 SUBUNIT BETA"/>
    <property type="match status" value="1"/>
</dbReference>
<dbReference type="GO" id="GO:0006556">
    <property type="term" value="P:S-adenosylmethionine biosynthetic process"/>
    <property type="evidence" value="ECO:0007669"/>
    <property type="project" value="UniProtKB-UniPathway"/>
</dbReference>
<dbReference type="FunFam" id="3.40.50.720:FF:000357">
    <property type="entry name" value="Methionine adenosyltransferase 2 subunit beta"/>
    <property type="match status" value="1"/>
</dbReference>
<dbReference type="GO" id="GO:0048270">
    <property type="term" value="F:methionine adenosyltransferase regulator activity"/>
    <property type="evidence" value="ECO:0007669"/>
    <property type="project" value="TreeGrafter"/>
</dbReference>
<evidence type="ECO:0000256" key="3">
    <source>
        <dbReference type="ARBA" id="ARBA00021596"/>
    </source>
</evidence>
<dbReference type="PANTHER" id="PTHR10491">
    <property type="entry name" value="DTDP-4-DEHYDRORHAMNOSE REDUCTASE"/>
    <property type="match status" value="1"/>
</dbReference>
<evidence type="ECO:0000313" key="8">
    <source>
        <dbReference type="EMBL" id="PFX34332.1"/>
    </source>
</evidence>
<keyword evidence="9" id="KW-1185">Reference proteome</keyword>
<feature type="domain" description="RmlD-like substrate binding" evidence="7">
    <location>
        <begin position="6"/>
        <end position="306"/>
    </location>
</feature>
<reference evidence="9" key="1">
    <citation type="journal article" date="2017" name="bioRxiv">
        <title>Comparative analysis of the genomes of Stylophora pistillata and Acropora digitifera provides evidence for extensive differences between species of corals.</title>
        <authorList>
            <person name="Voolstra C.R."/>
            <person name="Li Y."/>
            <person name="Liew Y.J."/>
            <person name="Baumgarten S."/>
            <person name="Zoccola D."/>
            <person name="Flot J.-F."/>
            <person name="Tambutte S."/>
            <person name="Allemand D."/>
            <person name="Aranda M."/>
        </authorList>
    </citation>
    <scope>NUCLEOTIDE SEQUENCE [LARGE SCALE GENOMIC DNA]</scope>
</reference>
<dbReference type="InterPro" id="IPR036291">
    <property type="entry name" value="NAD(P)-bd_dom_sf"/>
</dbReference>
<organism evidence="8 9">
    <name type="scientific">Stylophora pistillata</name>
    <name type="common">Smooth cauliflower coral</name>
    <dbReference type="NCBI Taxonomy" id="50429"/>
    <lineage>
        <taxon>Eukaryota</taxon>
        <taxon>Metazoa</taxon>
        <taxon>Cnidaria</taxon>
        <taxon>Anthozoa</taxon>
        <taxon>Hexacorallia</taxon>
        <taxon>Scleractinia</taxon>
        <taxon>Astrocoeniina</taxon>
        <taxon>Pocilloporidae</taxon>
        <taxon>Stylophora</taxon>
    </lineage>
</organism>
<gene>
    <name evidence="8" type="primary">mat2b</name>
    <name evidence="8" type="ORF">AWC38_SpisGene745</name>
</gene>
<evidence type="ECO:0000256" key="6">
    <source>
        <dbReference type="ARBA" id="ARBA00046786"/>
    </source>
</evidence>
<evidence type="ECO:0000256" key="2">
    <source>
        <dbReference type="ARBA" id="ARBA00008656"/>
    </source>
</evidence>
<dbReference type="EMBL" id="LSMT01000005">
    <property type="protein sequence ID" value="PFX34332.1"/>
    <property type="molecule type" value="Genomic_DNA"/>
</dbReference>
<dbReference type="Pfam" id="PF04321">
    <property type="entry name" value="RmlD_sub_bind"/>
    <property type="match status" value="1"/>
</dbReference>
<comment type="pathway">
    <text evidence="1">Amino-acid biosynthesis; S-adenosyl-L-methionine biosynthesis; S-adenosyl-L-methionine from L-methionine: step 1/1.</text>
</comment>
<dbReference type="SUPFAM" id="SSF51735">
    <property type="entry name" value="NAD(P)-binding Rossmann-fold domains"/>
    <property type="match status" value="1"/>
</dbReference>
<evidence type="ECO:0000259" key="7">
    <source>
        <dbReference type="Pfam" id="PF04321"/>
    </source>
</evidence>
<evidence type="ECO:0000313" key="9">
    <source>
        <dbReference type="Proteomes" id="UP000225706"/>
    </source>
</evidence>
<protein>
    <recommendedName>
        <fullName evidence="3">Methionine adenosyltransferase 2 subunit beta</fullName>
    </recommendedName>
    <alternativeName>
        <fullName evidence="4">Methionine adenosyltransferase II beta</fullName>
    </alternativeName>
</protein>
<dbReference type="STRING" id="50429.A0A2B4T0K2"/>
<evidence type="ECO:0000256" key="1">
    <source>
        <dbReference type="ARBA" id="ARBA00005224"/>
    </source>
</evidence>
<dbReference type="AlphaFoldDB" id="A0A2B4T0K2"/>
<keyword evidence="8" id="KW-0808">Transferase</keyword>
<dbReference type="UniPathway" id="UPA00315">
    <property type="reaction ID" value="UER00080"/>
</dbReference>
<dbReference type="OrthoDB" id="6235964at2759"/>
<dbReference type="Proteomes" id="UP000225706">
    <property type="component" value="Unassembled WGS sequence"/>
</dbReference>